<gene>
    <name evidence="7" type="ORF">SAMN05443662_0964</name>
</gene>
<dbReference type="InterPro" id="IPR036909">
    <property type="entry name" value="Cyt_c-like_dom_sf"/>
</dbReference>
<evidence type="ECO:0000256" key="1">
    <source>
        <dbReference type="ARBA" id="ARBA00022617"/>
    </source>
</evidence>
<evidence type="ECO:0000259" key="6">
    <source>
        <dbReference type="PROSITE" id="PS51007"/>
    </source>
</evidence>
<dbReference type="AlphaFoldDB" id="A0A1N6F8C9"/>
<name>A0A1N6F8C9_9GAMM</name>
<keyword evidence="2 4" id="KW-0479">Metal-binding</keyword>
<dbReference type="STRING" id="364032.SAMN05443662_0964"/>
<organism evidence="7 8">
    <name type="scientific">Sulfurivirga caldicuralii</name>
    <dbReference type="NCBI Taxonomy" id="364032"/>
    <lineage>
        <taxon>Bacteria</taxon>
        <taxon>Pseudomonadati</taxon>
        <taxon>Pseudomonadota</taxon>
        <taxon>Gammaproteobacteria</taxon>
        <taxon>Thiotrichales</taxon>
        <taxon>Piscirickettsiaceae</taxon>
        <taxon>Sulfurivirga</taxon>
    </lineage>
</organism>
<evidence type="ECO:0000313" key="7">
    <source>
        <dbReference type="EMBL" id="SIN91464.1"/>
    </source>
</evidence>
<sequence length="105" mass="11635">MKPIKITLLLAGCITSLPILAETTSEKLQMGRAFFNEGNCMACHASRPFASETSRIKNYPALNTMVETCNTNLGLGWFPDEVEAVSHFLNTHYYKLPNPALANED</sequence>
<keyword evidence="1 4" id="KW-0349">Heme</keyword>
<evidence type="ECO:0000313" key="8">
    <source>
        <dbReference type="Proteomes" id="UP000198461"/>
    </source>
</evidence>
<dbReference type="RefSeq" id="WP_143598460.1">
    <property type="nucleotide sequence ID" value="NZ_FSRE01000002.1"/>
</dbReference>
<feature type="signal peptide" evidence="5">
    <location>
        <begin position="1"/>
        <end position="21"/>
    </location>
</feature>
<dbReference type="PROSITE" id="PS51007">
    <property type="entry name" value="CYTC"/>
    <property type="match status" value="1"/>
</dbReference>
<evidence type="ECO:0000256" key="3">
    <source>
        <dbReference type="ARBA" id="ARBA00023004"/>
    </source>
</evidence>
<accession>A0A1N6F8C9</accession>
<evidence type="ECO:0000256" key="4">
    <source>
        <dbReference type="PROSITE-ProRule" id="PRU00433"/>
    </source>
</evidence>
<keyword evidence="5" id="KW-0732">Signal</keyword>
<evidence type="ECO:0000256" key="2">
    <source>
        <dbReference type="ARBA" id="ARBA00022723"/>
    </source>
</evidence>
<dbReference type="Proteomes" id="UP000198461">
    <property type="component" value="Unassembled WGS sequence"/>
</dbReference>
<reference evidence="7 8" key="1">
    <citation type="submission" date="2016-11" db="EMBL/GenBank/DDBJ databases">
        <authorList>
            <person name="Jaros S."/>
            <person name="Januszkiewicz K."/>
            <person name="Wedrychowicz H."/>
        </authorList>
    </citation>
    <scope>NUCLEOTIDE SEQUENCE [LARGE SCALE GENOMIC DNA]</scope>
    <source>
        <strain evidence="7 8">DSM 17737</strain>
    </source>
</reference>
<dbReference type="GO" id="GO:0046872">
    <property type="term" value="F:metal ion binding"/>
    <property type="evidence" value="ECO:0007669"/>
    <property type="project" value="UniProtKB-KW"/>
</dbReference>
<dbReference type="GO" id="GO:0020037">
    <property type="term" value="F:heme binding"/>
    <property type="evidence" value="ECO:0007669"/>
    <property type="project" value="InterPro"/>
</dbReference>
<feature type="domain" description="Cytochrome c" evidence="6">
    <location>
        <begin position="26"/>
        <end position="105"/>
    </location>
</feature>
<evidence type="ECO:0000256" key="5">
    <source>
        <dbReference type="SAM" id="SignalP"/>
    </source>
</evidence>
<dbReference type="InterPro" id="IPR009056">
    <property type="entry name" value="Cyt_c-like_dom"/>
</dbReference>
<feature type="chain" id="PRO_5009935861" description="Cytochrome c domain-containing protein" evidence="5">
    <location>
        <begin position="22"/>
        <end position="105"/>
    </location>
</feature>
<dbReference type="EMBL" id="FSRE01000002">
    <property type="protein sequence ID" value="SIN91464.1"/>
    <property type="molecule type" value="Genomic_DNA"/>
</dbReference>
<protein>
    <recommendedName>
        <fullName evidence="6">Cytochrome c domain-containing protein</fullName>
    </recommendedName>
</protein>
<keyword evidence="8" id="KW-1185">Reference proteome</keyword>
<proteinExistence type="predicted"/>
<dbReference type="SUPFAM" id="SSF46626">
    <property type="entry name" value="Cytochrome c"/>
    <property type="match status" value="1"/>
</dbReference>
<keyword evidence="3 4" id="KW-0408">Iron</keyword>
<dbReference type="OrthoDB" id="9796294at2"/>
<dbReference type="GO" id="GO:0009055">
    <property type="term" value="F:electron transfer activity"/>
    <property type="evidence" value="ECO:0007669"/>
    <property type="project" value="InterPro"/>
</dbReference>